<name>A0ABD1DK46_CULPP</name>
<dbReference type="AlphaFoldDB" id="A0ABD1DK46"/>
<proteinExistence type="predicted"/>
<organism evidence="1 2">
    <name type="scientific">Culex pipiens pipiens</name>
    <name type="common">Northern house mosquito</name>
    <dbReference type="NCBI Taxonomy" id="38569"/>
    <lineage>
        <taxon>Eukaryota</taxon>
        <taxon>Metazoa</taxon>
        <taxon>Ecdysozoa</taxon>
        <taxon>Arthropoda</taxon>
        <taxon>Hexapoda</taxon>
        <taxon>Insecta</taxon>
        <taxon>Pterygota</taxon>
        <taxon>Neoptera</taxon>
        <taxon>Endopterygota</taxon>
        <taxon>Diptera</taxon>
        <taxon>Nematocera</taxon>
        <taxon>Culicoidea</taxon>
        <taxon>Culicidae</taxon>
        <taxon>Culicinae</taxon>
        <taxon>Culicini</taxon>
        <taxon>Culex</taxon>
        <taxon>Culex</taxon>
    </lineage>
</organism>
<dbReference type="EMBL" id="JBEHCU010005787">
    <property type="protein sequence ID" value="KAL1398759.1"/>
    <property type="molecule type" value="Genomic_DNA"/>
</dbReference>
<comment type="caution">
    <text evidence="1">The sequence shown here is derived from an EMBL/GenBank/DDBJ whole genome shotgun (WGS) entry which is preliminary data.</text>
</comment>
<dbReference type="Proteomes" id="UP001562425">
    <property type="component" value="Unassembled WGS sequence"/>
</dbReference>
<gene>
    <name evidence="1" type="ORF">pipiens_008704</name>
</gene>
<accession>A0ABD1DK46</accession>
<evidence type="ECO:0000313" key="1">
    <source>
        <dbReference type="EMBL" id="KAL1398759.1"/>
    </source>
</evidence>
<evidence type="ECO:0000313" key="2">
    <source>
        <dbReference type="Proteomes" id="UP001562425"/>
    </source>
</evidence>
<protein>
    <submittedName>
        <fullName evidence="1">Uncharacterized protein</fullName>
    </submittedName>
</protein>
<keyword evidence="2" id="KW-1185">Reference proteome</keyword>
<reference evidence="1 2" key="1">
    <citation type="submission" date="2024-05" db="EMBL/GenBank/DDBJ databases">
        <title>Culex pipiens pipiens assembly and annotation.</title>
        <authorList>
            <person name="Alout H."/>
            <person name="Durand T."/>
        </authorList>
    </citation>
    <scope>NUCLEOTIDE SEQUENCE [LARGE SCALE GENOMIC DNA]</scope>
    <source>
        <strain evidence="1">HA-2024</strain>
        <tissue evidence="1">Whole body</tissue>
    </source>
</reference>
<sequence>MKELSDLLREINQCTDDDVMEFCEDFVKLQAIFNHTNQFVRSFDKIVFHGGNEPFIIEIVARLVKYLRIRRYLNEENKPIRECEQQLRKITLFMVLNTDASFKYDLARDTRLCHVLQTIPQLTKCLLMNCIWGASLEEYFYEIVAYAPQWFMMQFVDQAVVSMKHAKPYEILDRVEALSKAMYYSICRTDADWKKVDRNRFVERQRTLGKLYDSMMELLRHFHTPDMAKFERWSSLRMHRYKGFALKALFNIVLHCWDLYLNRSLFEVDPKMAIYQIMDEKHVPRQEIPEAYSTGTDSHLMKINNSLLNALQNVVMDVTVDGFMYWADVDLFEQEEASGKEKQTLQQAIGESAYKLCEILKENKVCQHDVLKQLPSIALRPRSQAEKAMDLTMGALMAKLERTKEIFERKMYFNEMIRRGAAVFGNSECLDLIGQNLELVSGDNVRKMVEYDNRTKEADEEAMDADDEDDGPSEETIKLRELILKSIDYLLQEEANSLIKFMIGAYGLEYDLYKTPSLVEQIVEYTNKFSSMQLDDDEFFVPMALIFQSPSLFYSRLTRSLYDASFANANYIYAITRVIARTKTLAVPYLSAQIQSLLSNDFDICRSNSLSVLVLKLFELDLFERNHFLQGYLLEGADEAFRTDNLPAFAEIITLTQLVLDKNLNAFKLDTLRQTVLKLAGIAEALRYNVTRLQPEHSHGVERVGLLEKILKVILGPVRMLRALKEESKKAFKEQTEKFAPITRFYFQRSFADVANGKIVLQEFGKFLYRDELNESTPKAQVRLFLSKTLVQCTTAEAEKLARDPLLLPHFGDAVLIVLVLLTEQQHHYECLKNCLASYLHVVQKHLLPPLIAAEASDNSATSRTALVKSLVKLIVKLPDASRDRLLVALSFGLAAIVQQLRAADATLDLSGIEKVLKVEQQPPKVVEQNGTGGGGGGEPPEAVVAMVTE</sequence>